<name>A0A2N5W417_9BASI</name>
<dbReference type="AlphaFoldDB" id="A0A2N5W417"/>
<dbReference type="EMBL" id="PGCJ01000015">
    <property type="protein sequence ID" value="PLW56989.1"/>
    <property type="molecule type" value="Genomic_DNA"/>
</dbReference>
<gene>
    <name evidence="1" type="ORF">PCANC_02869</name>
</gene>
<keyword evidence="2" id="KW-1185">Reference proteome</keyword>
<reference evidence="1 2" key="1">
    <citation type="submission" date="2017-11" db="EMBL/GenBank/DDBJ databases">
        <title>De novo assembly and phasing of dikaryotic genomes from two isolates of Puccinia coronata f. sp. avenae, the causal agent of oat crown rust.</title>
        <authorList>
            <person name="Miller M.E."/>
            <person name="Zhang Y."/>
            <person name="Omidvar V."/>
            <person name="Sperschneider J."/>
            <person name="Schwessinger B."/>
            <person name="Raley C."/>
            <person name="Palmer J.M."/>
            <person name="Garnica D."/>
            <person name="Upadhyaya N."/>
            <person name="Rathjen J."/>
            <person name="Taylor J.M."/>
            <person name="Park R.F."/>
            <person name="Dodds P.N."/>
            <person name="Hirsch C.D."/>
            <person name="Kianian S.F."/>
            <person name="Figueroa M."/>
        </authorList>
    </citation>
    <scope>NUCLEOTIDE SEQUENCE [LARGE SCALE GENOMIC DNA]</scope>
    <source>
        <strain evidence="1">12NC29</strain>
    </source>
</reference>
<sequence>MWRFVLEATIGRFKKASSGHYLTEAPTGCFYEASSGRISQVAPTGRFLVASSGRFCQVAPTGRFLVASSGRFCQVATVGRFQKAFSGIPLDALVPSGSHCPAGALKHLGCVEGALLKHLLDTFTRKRPADWQVFSRNLPHGLLGPLSKELLLPRFGAMSGVAAGN</sequence>
<dbReference type="Proteomes" id="UP000235388">
    <property type="component" value="Unassembled WGS sequence"/>
</dbReference>
<accession>A0A2N5W417</accession>
<organism evidence="1 2">
    <name type="scientific">Puccinia coronata f. sp. avenae</name>
    <dbReference type="NCBI Taxonomy" id="200324"/>
    <lineage>
        <taxon>Eukaryota</taxon>
        <taxon>Fungi</taxon>
        <taxon>Dikarya</taxon>
        <taxon>Basidiomycota</taxon>
        <taxon>Pucciniomycotina</taxon>
        <taxon>Pucciniomycetes</taxon>
        <taxon>Pucciniales</taxon>
        <taxon>Pucciniaceae</taxon>
        <taxon>Puccinia</taxon>
    </lineage>
</organism>
<protein>
    <submittedName>
        <fullName evidence="1">Uncharacterized protein</fullName>
    </submittedName>
</protein>
<evidence type="ECO:0000313" key="2">
    <source>
        <dbReference type="Proteomes" id="UP000235388"/>
    </source>
</evidence>
<proteinExistence type="predicted"/>
<evidence type="ECO:0000313" key="1">
    <source>
        <dbReference type="EMBL" id="PLW56989.1"/>
    </source>
</evidence>
<comment type="caution">
    <text evidence="1">The sequence shown here is derived from an EMBL/GenBank/DDBJ whole genome shotgun (WGS) entry which is preliminary data.</text>
</comment>